<dbReference type="GeneID" id="118892232"/>
<accession>A0A8B8WYT1</accession>
<evidence type="ECO:0000313" key="2">
    <source>
        <dbReference type="Proteomes" id="UP000694857"/>
    </source>
</evidence>
<dbReference type="AlphaFoldDB" id="A0A8B8WYT1"/>
<organism evidence="2 3">
    <name type="scientific">Balaenoptera musculus</name>
    <name type="common">Blue whale</name>
    <dbReference type="NCBI Taxonomy" id="9771"/>
    <lineage>
        <taxon>Eukaryota</taxon>
        <taxon>Metazoa</taxon>
        <taxon>Chordata</taxon>
        <taxon>Craniata</taxon>
        <taxon>Vertebrata</taxon>
        <taxon>Euteleostomi</taxon>
        <taxon>Mammalia</taxon>
        <taxon>Eutheria</taxon>
        <taxon>Laurasiatheria</taxon>
        <taxon>Artiodactyla</taxon>
        <taxon>Whippomorpha</taxon>
        <taxon>Cetacea</taxon>
        <taxon>Mysticeti</taxon>
        <taxon>Balaenopteridae</taxon>
        <taxon>Balaenoptera</taxon>
    </lineage>
</organism>
<evidence type="ECO:0000313" key="3">
    <source>
        <dbReference type="RefSeq" id="XP_036702492.1"/>
    </source>
</evidence>
<evidence type="ECO:0000256" key="1">
    <source>
        <dbReference type="SAM" id="MobiDB-lite"/>
    </source>
</evidence>
<feature type="region of interest" description="Disordered" evidence="1">
    <location>
        <begin position="1"/>
        <end position="109"/>
    </location>
</feature>
<name>A0A8B8WYT1_BALMU</name>
<dbReference type="RefSeq" id="XP_036702492.1">
    <property type="nucleotide sequence ID" value="XM_036846597.1"/>
</dbReference>
<reference evidence="3" key="1">
    <citation type="submission" date="2025-08" db="UniProtKB">
        <authorList>
            <consortium name="RefSeq"/>
        </authorList>
    </citation>
    <scope>IDENTIFICATION</scope>
    <source>
        <tissue evidence="3">Epidermis and Blubber</tissue>
    </source>
</reference>
<feature type="compositionally biased region" description="Low complexity" evidence="1">
    <location>
        <begin position="29"/>
        <end position="41"/>
    </location>
</feature>
<gene>
    <name evidence="3" type="primary">LOC118892232</name>
</gene>
<keyword evidence="2" id="KW-1185">Reference proteome</keyword>
<proteinExistence type="predicted"/>
<protein>
    <submittedName>
        <fullName evidence="3">Uncharacterized protein LOC118892232 isoform X2</fullName>
    </submittedName>
</protein>
<dbReference type="Proteomes" id="UP000694857">
    <property type="component" value="Chromosome 3"/>
</dbReference>
<sequence length="231" mass="24473">MGASFGDATEGASLPAQSVSTAARGTRGPARTILTAAPLAARARDTARSRRSARPARGGGGAAAAARSGRGRGRPAAHPGRAARRGLLGSGPARVRGSRGAARAPPSRRPRFRVAHAPFVGREETLPSQLCGIRLPCRADVSRYKFKNCHWPGAARLFLSPPPPDSETLATKNRMKAYIELFIHTRKINSFFNPVSHPTSQAASLWMTLSSAPSKSHLSIHQRGLHLADGQ</sequence>
<feature type="compositionally biased region" description="Low complexity" evidence="1">
    <location>
        <begin position="76"/>
        <end position="105"/>
    </location>
</feature>